<dbReference type="GO" id="GO:0003964">
    <property type="term" value="F:RNA-directed DNA polymerase activity"/>
    <property type="evidence" value="ECO:0007669"/>
    <property type="project" value="UniProtKB-KW"/>
</dbReference>
<keyword evidence="6 11" id="KW-0695">RNA-directed DNA polymerase</keyword>
<keyword evidence="2" id="KW-0808">Transferase</keyword>
<feature type="domain" description="Reverse transcriptase" evidence="10">
    <location>
        <begin position="1"/>
        <end position="243"/>
    </location>
</feature>
<dbReference type="InterPro" id="IPR000477">
    <property type="entry name" value="RT_dom"/>
</dbReference>
<evidence type="ECO:0000256" key="3">
    <source>
        <dbReference type="ARBA" id="ARBA00022695"/>
    </source>
</evidence>
<dbReference type="InterPro" id="IPR051083">
    <property type="entry name" value="GrpII_Intron_Splice-Mob/Def"/>
</dbReference>
<dbReference type="EC" id="2.7.7.49" evidence="1"/>
<organism evidence="11 12">
    <name type="scientific">Sulfurovum xiamenensis</name>
    <dbReference type="NCBI Taxonomy" id="3019066"/>
    <lineage>
        <taxon>Bacteria</taxon>
        <taxon>Pseudomonadati</taxon>
        <taxon>Campylobacterota</taxon>
        <taxon>Epsilonproteobacteria</taxon>
        <taxon>Campylobacterales</taxon>
        <taxon>Sulfurovaceae</taxon>
        <taxon>Sulfurovum</taxon>
    </lineage>
</organism>
<evidence type="ECO:0000259" key="10">
    <source>
        <dbReference type="PROSITE" id="PS50878"/>
    </source>
</evidence>
<evidence type="ECO:0000256" key="2">
    <source>
        <dbReference type="ARBA" id="ARBA00022679"/>
    </source>
</evidence>
<reference evidence="11" key="1">
    <citation type="submission" date="2023-01" db="EMBL/GenBank/DDBJ databases">
        <title>Sulfurovum sp. XTW-4 genome assembly.</title>
        <authorList>
            <person name="Wang J."/>
        </authorList>
    </citation>
    <scope>NUCLEOTIDE SEQUENCE</scope>
    <source>
        <strain evidence="11">XTW-4</strain>
    </source>
</reference>
<dbReference type="Proteomes" id="UP001169066">
    <property type="component" value="Unassembled WGS sequence"/>
</dbReference>
<dbReference type="InterPro" id="IPR043502">
    <property type="entry name" value="DNA/RNA_pol_sf"/>
</dbReference>
<evidence type="ECO:0000256" key="5">
    <source>
        <dbReference type="ARBA" id="ARBA00022842"/>
    </source>
</evidence>
<dbReference type="RefSeq" id="WP_289402485.1">
    <property type="nucleotide sequence ID" value="NZ_JAQIBC010000010.1"/>
</dbReference>
<comment type="caution">
    <text evidence="11">The sequence shown here is derived from an EMBL/GenBank/DDBJ whole genome shotgun (WGS) entry which is preliminary data.</text>
</comment>
<evidence type="ECO:0000256" key="8">
    <source>
        <dbReference type="ARBA" id="ARBA00034120"/>
    </source>
</evidence>
<evidence type="ECO:0000313" key="11">
    <source>
        <dbReference type="EMBL" id="MDM5264578.1"/>
    </source>
</evidence>
<keyword evidence="3" id="KW-0548">Nucleotidyltransferase</keyword>
<proteinExistence type="inferred from homology"/>
<dbReference type="SUPFAM" id="SSF56672">
    <property type="entry name" value="DNA/RNA polymerases"/>
    <property type="match status" value="1"/>
</dbReference>
<dbReference type="InterPro" id="IPR000123">
    <property type="entry name" value="Reverse_transcriptase_msDNA"/>
</dbReference>
<evidence type="ECO:0000256" key="9">
    <source>
        <dbReference type="ARBA" id="ARBA00048173"/>
    </source>
</evidence>
<keyword evidence="4" id="KW-0479">Metal-binding</keyword>
<dbReference type="Pfam" id="PF00078">
    <property type="entry name" value="RVT_1"/>
    <property type="match status" value="1"/>
</dbReference>
<dbReference type="EMBL" id="JAQIBC010000010">
    <property type="protein sequence ID" value="MDM5264578.1"/>
    <property type="molecule type" value="Genomic_DNA"/>
</dbReference>
<comment type="catalytic activity">
    <reaction evidence="9">
        <text>DNA(n) + a 2'-deoxyribonucleoside 5'-triphosphate = DNA(n+1) + diphosphate</text>
        <dbReference type="Rhea" id="RHEA:22508"/>
        <dbReference type="Rhea" id="RHEA-COMP:17339"/>
        <dbReference type="Rhea" id="RHEA-COMP:17340"/>
        <dbReference type="ChEBI" id="CHEBI:33019"/>
        <dbReference type="ChEBI" id="CHEBI:61560"/>
        <dbReference type="ChEBI" id="CHEBI:173112"/>
        <dbReference type="EC" id="2.7.7.49"/>
    </reaction>
</comment>
<protein>
    <recommendedName>
        <fullName evidence="1">RNA-directed DNA polymerase</fullName>
        <ecNumber evidence="1">2.7.7.49</ecNumber>
    </recommendedName>
</protein>
<name>A0ABT7QU27_9BACT</name>
<comment type="similarity">
    <text evidence="8">Belongs to the bacterial reverse transcriptase family.</text>
</comment>
<dbReference type="PANTHER" id="PTHR34047">
    <property type="entry name" value="NUCLEAR INTRON MATURASE 1, MITOCHONDRIAL-RELATED"/>
    <property type="match status" value="1"/>
</dbReference>
<keyword evidence="12" id="KW-1185">Reference proteome</keyword>
<evidence type="ECO:0000256" key="1">
    <source>
        <dbReference type="ARBA" id="ARBA00012493"/>
    </source>
</evidence>
<keyword evidence="5" id="KW-0460">Magnesium</keyword>
<sequence length="365" mass="43237">MNLLHKPFFKSIIVNNKVPVISKEEIKEFSIGKNYFYKIENKNITSLHKQINKIFVEKIPLNNASVAFRKNRSYLHLFEPHRNNYNFLRLDIRSFFHSIEVKYIKKIFKNYIADDEYIDKENTQSLLAAFINVITYEVPENSQNQKFKGKRILPMGFITSPAISNIIFRPLDIQIQKICAQRGITYTRYADDMLFSSVKKSEYLYSDDFIKEIRIILRQMNFKLNEHKTIKSKHTLSLNGYTLQYSSHTTDGIFSTEDVIQEVRLSNKKINIIKKMVHMINTQKKPSDYILKKLCNYQLKWNGDPETPDFLKYNNDQLVNRLTGYRAYLLSIIQFNRKYNCTQEKTIKKYLGIVKDLEGIIGRMR</sequence>
<dbReference type="CDD" id="cd03487">
    <property type="entry name" value="RT_Bac_retron_II"/>
    <property type="match status" value="1"/>
</dbReference>
<dbReference type="PROSITE" id="PS50878">
    <property type="entry name" value="RT_POL"/>
    <property type="match status" value="1"/>
</dbReference>
<gene>
    <name evidence="11" type="ORF">PF327_10270</name>
</gene>
<accession>A0ABT7QU27</accession>
<keyword evidence="7" id="KW-0051">Antiviral defense</keyword>
<evidence type="ECO:0000256" key="4">
    <source>
        <dbReference type="ARBA" id="ARBA00022723"/>
    </source>
</evidence>
<evidence type="ECO:0000313" key="12">
    <source>
        <dbReference type="Proteomes" id="UP001169066"/>
    </source>
</evidence>
<evidence type="ECO:0000256" key="7">
    <source>
        <dbReference type="ARBA" id="ARBA00023118"/>
    </source>
</evidence>
<evidence type="ECO:0000256" key="6">
    <source>
        <dbReference type="ARBA" id="ARBA00022918"/>
    </source>
</evidence>
<dbReference type="PRINTS" id="PR00866">
    <property type="entry name" value="RNADNAPOLMS"/>
</dbReference>